<sequence length="297" mass="33104">MTENDTARSIELGDDSDHTSEVENAKEQSPGASNAAGSSRNTPPAPPPPPPPPPPAPDAEAGNIFDEILQYFAKQYPAQRFPPDVARLVDRCRREASRLVASANAQSTGSSYVAGSNQNDAVHGSPPPPPPPPPPPLPPPPQARPLPPPLDRMRLITASPPLHVKQPSDYKSSEISLRELLRNRERTRGMPPVTGDDLTLVELSKFLYELEKVKLYHESEIQTLLEVGRLQHVHQYTVLLEQSLRTILGDVHEARMRQPNQESGMRRLEFVREYFELLHELNTVTQRITAEIAQYRQ</sequence>
<evidence type="ECO:0000256" key="1">
    <source>
        <dbReference type="SAM" id="MobiDB-lite"/>
    </source>
</evidence>
<feature type="compositionally biased region" description="Polar residues" evidence="1">
    <location>
        <begin position="30"/>
        <end position="42"/>
    </location>
</feature>
<organism evidence="2 3">
    <name type="scientific">Spodoptera littoralis</name>
    <name type="common">Egyptian cotton leafworm</name>
    <dbReference type="NCBI Taxonomy" id="7109"/>
    <lineage>
        <taxon>Eukaryota</taxon>
        <taxon>Metazoa</taxon>
        <taxon>Ecdysozoa</taxon>
        <taxon>Arthropoda</taxon>
        <taxon>Hexapoda</taxon>
        <taxon>Insecta</taxon>
        <taxon>Pterygota</taxon>
        <taxon>Neoptera</taxon>
        <taxon>Endopterygota</taxon>
        <taxon>Lepidoptera</taxon>
        <taxon>Glossata</taxon>
        <taxon>Ditrysia</taxon>
        <taxon>Noctuoidea</taxon>
        <taxon>Noctuidae</taxon>
        <taxon>Amphipyrinae</taxon>
        <taxon>Spodoptera</taxon>
    </lineage>
</organism>
<gene>
    <name evidence="2" type="ORF">SPLIT_LOCUS3305</name>
</gene>
<dbReference type="PANTHER" id="PTHR45691">
    <property type="entry name" value="PROTEIN DIAPHANOUS"/>
    <property type="match status" value="1"/>
</dbReference>
<dbReference type="GO" id="GO:0005884">
    <property type="term" value="C:actin filament"/>
    <property type="evidence" value="ECO:0007669"/>
    <property type="project" value="TreeGrafter"/>
</dbReference>
<feature type="region of interest" description="Disordered" evidence="1">
    <location>
        <begin position="1"/>
        <end position="68"/>
    </location>
</feature>
<feature type="compositionally biased region" description="Polar residues" evidence="1">
    <location>
        <begin position="103"/>
        <end position="120"/>
    </location>
</feature>
<keyword evidence="3" id="KW-1185">Reference proteome</keyword>
<proteinExistence type="predicted"/>
<evidence type="ECO:0000313" key="2">
    <source>
        <dbReference type="EMBL" id="CAH1637947.1"/>
    </source>
</evidence>
<name>A0A9P0I0S6_SPOLI</name>
<dbReference type="AlphaFoldDB" id="A0A9P0I0S6"/>
<reference evidence="2" key="1">
    <citation type="submission" date="2022-02" db="EMBL/GenBank/DDBJ databases">
        <authorList>
            <person name="King R."/>
        </authorList>
    </citation>
    <scope>NUCLEOTIDE SEQUENCE</scope>
</reference>
<dbReference type="PANTHER" id="PTHR45691:SF6">
    <property type="entry name" value="PROTEIN DIAPHANOUS"/>
    <property type="match status" value="1"/>
</dbReference>
<feature type="region of interest" description="Disordered" evidence="1">
    <location>
        <begin position="100"/>
        <end position="154"/>
    </location>
</feature>
<dbReference type="EMBL" id="LR824547">
    <property type="protein sequence ID" value="CAH1637947.1"/>
    <property type="molecule type" value="Genomic_DNA"/>
</dbReference>
<feature type="compositionally biased region" description="Basic and acidic residues" evidence="1">
    <location>
        <begin position="15"/>
        <end position="26"/>
    </location>
</feature>
<dbReference type="InterPro" id="IPR051412">
    <property type="entry name" value="Formin_Homology_Diaphanous_sf"/>
</dbReference>
<dbReference type="Proteomes" id="UP001153321">
    <property type="component" value="Chromosome 16"/>
</dbReference>
<feature type="compositionally biased region" description="Pro residues" evidence="1">
    <location>
        <begin position="43"/>
        <end position="57"/>
    </location>
</feature>
<dbReference type="GO" id="GO:0030041">
    <property type="term" value="P:actin filament polymerization"/>
    <property type="evidence" value="ECO:0007669"/>
    <property type="project" value="TreeGrafter"/>
</dbReference>
<evidence type="ECO:0000313" key="3">
    <source>
        <dbReference type="Proteomes" id="UP001153321"/>
    </source>
</evidence>
<protein>
    <submittedName>
        <fullName evidence="2">Uncharacterized protein</fullName>
    </submittedName>
</protein>
<accession>A0A9P0I0S6</accession>
<feature type="compositionally biased region" description="Pro residues" evidence="1">
    <location>
        <begin position="125"/>
        <end position="150"/>
    </location>
</feature>